<dbReference type="Gene3D" id="3.60.20.10">
    <property type="entry name" value="Glutamine Phosphoribosylpyrophosphate, subunit 1, domain 1"/>
    <property type="match status" value="1"/>
</dbReference>
<dbReference type="PANTHER" id="PTHR43284:SF1">
    <property type="entry name" value="ASPARAGINE SYNTHETASE"/>
    <property type="match status" value="1"/>
</dbReference>
<evidence type="ECO:0000256" key="2">
    <source>
        <dbReference type="ARBA" id="ARBA00005752"/>
    </source>
</evidence>
<dbReference type="Gene3D" id="3.40.50.620">
    <property type="entry name" value="HUPs"/>
    <property type="match status" value="1"/>
</dbReference>
<evidence type="ECO:0000313" key="13">
    <source>
        <dbReference type="EMBL" id="SDP33572.1"/>
    </source>
</evidence>
<feature type="binding site" evidence="10">
    <location>
        <position position="99"/>
    </location>
    <ligand>
        <name>L-glutamine</name>
        <dbReference type="ChEBI" id="CHEBI:58359"/>
    </ligand>
</feature>
<dbReference type="Proteomes" id="UP000198860">
    <property type="component" value="Unassembled WGS sequence"/>
</dbReference>
<dbReference type="NCBIfam" id="TIGR01536">
    <property type="entry name" value="asn_synth_AEB"/>
    <property type="match status" value="1"/>
</dbReference>
<dbReference type="GO" id="GO:0006529">
    <property type="term" value="P:asparagine biosynthetic process"/>
    <property type="evidence" value="ECO:0007669"/>
    <property type="project" value="UniProtKB-KW"/>
</dbReference>
<dbReference type="InterPro" id="IPR006426">
    <property type="entry name" value="Asn_synth_AEB"/>
</dbReference>
<dbReference type="SUPFAM" id="SSF52402">
    <property type="entry name" value="Adenine nucleotide alpha hydrolases-like"/>
    <property type="match status" value="1"/>
</dbReference>
<evidence type="ECO:0000256" key="6">
    <source>
        <dbReference type="ARBA" id="ARBA00022888"/>
    </source>
</evidence>
<dbReference type="GO" id="GO:0005829">
    <property type="term" value="C:cytosol"/>
    <property type="evidence" value="ECO:0007669"/>
    <property type="project" value="TreeGrafter"/>
</dbReference>
<dbReference type="CDD" id="cd00712">
    <property type="entry name" value="AsnB"/>
    <property type="match status" value="1"/>
</dbReference>
<dbReference type="STRING" id="240303.SAMN05421677_11651"/>
<keyword evidence="9" id="KW-0028">Amino-acid biosynthesis</keyword>
<comment type="pathway">
    <text evidence="1">Amino-acid biosynthesis; L-asparagine biosynthesis; L-asparagine from L-aspartate (L-Gln route): step 1/1.</text>
</comment>
<sequence length="627" mass="72074">MCGIVGIFNKNGIENHALIQDMMGKIHHRGPDNQGSYTNREISLGFQRLTIIDVSENGNQPMCSENERYVMVFNGEIYNFQNLREDLLLQGHTFHSQADSEVVLHGYEQYGTDILQKLRGMFAFSIWDKVEKQLFIARDSFGIKPLYYTQETTDGSFLFGSEIKSFLAHPQYCKSFNEEALQPYLTFQYSAMEETFFKGVYKLPPGHYMIHDGNDFEIRPYWEPSYSEQTTDLNEAIEKIQEAMDDSIRHHKISDVEVGSFLSGGIDSSYVTSLLKPNKTFSIGFEDYEGMFNETTLAEELSQKIAVKNYKRLISADDFFQAVPTIQYHMDEPHANLSSVPLFFLSELAKEHVTVVLSGEGADELFGGYDWYKISPEQKIYEKVPFAIRQSIAIVSSKLPKNRITTFLRSGGEKIEEKFIGHAKVFRPEDAHEVLKPAYRQNRKPADLLSDTYAKVSGANDSTKMQYADLHHWLPGDILQKADKMSSAHSLELRVPFLDAKVMDVASSLAPSLRANGKDTKYALREAAKAVLPEEWANRKKVGFPVPIRDWLKQKKYYDLVKASLTSETAQEFFHTDSLVQYLDEHYEGKGNHHRYIWTVYVFIQWYEVYFGKEVHLQEEENHLAYA</sequence>
<evidence type="ECO:0000256" key="1">
    <source>
        <dbReference type="ARBA" id="ARBA00005187"/>
    </source>
</evidence>
<accession>A0A1H0RVH3</accession>
<evidence type="ECO:0000256" key="5">
    <source>
        <dbReference type="ARBA" id="ARBA00022840"/>
    </source>
</evidence>
<dbReference type="Pfam" id="PF00733">
    <property type="entry name" value="Asn_synthase"/>
    <property type="match status" value="1"/>
</dbReference>
<dbReference type="PIRSF" id="PIRSF001589">
    <property type="entry name" value="Asn_synthetase_glu-h"/>
    <property type="match status" value="1"/>
</dbReference>
<organism evidence="13 14">
    <name type="scientific">Halobacillus aidingensis</name>
    <dbReference type="NCBI Taxonomy" id="240303"/>
    <lineage>
        <taxon>Bacteria</taxon>
        <taxon>Bacillati</taxon>
        <taxon>Bacillota</taxon>
        <taxon>Bacilli</taxon>
        <taxon>Bacillales</taxon>
        <taxon>Bacillaceae</taxon>
        <taxon>Halobacillus</taxon>
    </lineage>
</organism>
<dbReference type="InterPro" id="IPR051786">
    <property type="entry name" value="ASN_synthetase/amidase"/>
</dbReference>
<evidence type="ECO:0000256" key="9">
    <source>
        <dbReference type="PIRSR" id="PIRSR001589-1"/>
    </source>
</evidence>
<dbReference type="InterPro" id="IPR029055">
    <property type="entry name" value="Ntn_hydrolases_N"/>
</dbReference>
<evidence type="ECO:0000256" key="11">
    <source>
        <dbReference type="PIRSR" id="PIRSR001589-3"/>
    </source>
</evidence>
<evidence type="ECO:0000256" key="4">
    <source>
        <dbReference type="ARBA" id="ARBA00022741"/>
    </source>
</evidence>
<dbReference type="OrthoDB" id="9763290at2"/>
<protein>
    <recommendedName>
        <fullName evidence="3">asparagine synthase (glutamine-hydrolyzing)</fullName>
        <ecNumber evidence="3">6.3.5.4</ecNumber>
    </recommendedName>
</protein>
<dbReference type="InterPro" id="IPR014729">
    <property type="entry name" value="Rossmann-like_a/b/a_fold"/>
</dbReference>
<evidence type="ECO:0000256" key="7">
    <source>
        <dbReference type="ARBA" id="ARBA00022962"/>
    </source>
</evidence>
<dbReference type="InterPro" id="IPR033738">
    <property type="entry name" value="AsnB_N"/>
</dbReference>
<reference evidence="14" key="1">
    <citation type="submission" date="2016-10" db="EMBL/GenBank/DDBJ databases">
        <authorList>
            <person name="Varghese N."/>
            <person name="Submissions S."/>
        </authorList>
    </citation>
    <scope>NUCLEOTIDE SEQUENCE [LARGE SCALE GENOMIC DNA]</scope>
    <source>
        <strain evidence="14">CGMCC 1.3703</strain>
    </source>
</reference>
<dbReference type="EC" id="6.3.5.4" evidence="3"/>
<dbReference type="RefSeq" id="WP_089653675.1">
    <property type="nucleotide sequence ID" value="NZ_FNIZ01000016.1"/>
</dbReference>
<keyword evidence="5 10" id="KW-0067">ATP-binding</keyword>
<dbReference type="SUPFAM" id="SSF56235">
    <property type="entry name" value="N-terminal nucleophile aminohydrolases (Ntn hydrolases)"/>
    <property type="match status" value="1"/>
</dbReference>
<name>A0A1H0RVH3_HALAD</name>
<feature type="site" description="Important for beta-aspartyl-AMP intermediate formation" evidence="11">
    <location>
        <position position="360"/>
    </location>
</feature>
<dbReference type="CDD" id="cd01991">
    <property type="entry name" value="Asn_synthase_B_C"/>
    <property type="match status" value="1"/>
</dbReference>
<comment type="similarity">
    <text evidence="2">Belongs to the asparagine synthetase family.</text>
</comment>
<evidence type="ECO:0000259" key="12">
    <source>
        <dbReference type="PROSITE" id="PS51278"/>
    </source>
</evidence>
<proteinExistence type="inferred from homology"/>
<keyword evidence="14" id="KW-1185">Reference proteome</keyword>
<keyword evidence="7 9" id="KW-0315">Glutamine amidotransferase</keyword>
<dbReference type="EMBL" id="FNIZ01000016">
    <property type="protein sequence ID" value="SDP33572.1"/>
    <property type="molecule type" value="Genomic_DNA"/>
</dbReference>
<dbReference type="InterPro" id="IPR017932">
    <property type="entry name" value="GATase_2_dom"/>
</dbReference>
<dbReference type="InterPro" id="IPR001962">
    <property type="entry name" value="Asn_synthase"/>
</dbReference>
<dbReference type="PROSITE" id="PS51278">
    <property type="entry name" value="GATASE_TYPE_2"/>
    <property type="match status" value="1"/>
</dbReference>
<dbReference type="PANTHER" id="PTHR43284">
    <property type="entry name" value="ASPARAGINE SYNTHETASE (GLUTAMINE-HYDROLYZING)"/>
    <property type="match status" value="1"/>
</dbReference>
<keyword evidence="4 10" id="KW-0547">Nucleotide-binding</keyword>
<feature type="domain" description="Glutamine amidotransferase type-2" evidence="12">
    <location>
        <begin position="2"/>
        <end position="214"/>
    </location>
</feature>
<gene>
    <name evidence="13" type="ORF">SAMN05421677_11651</name>
</gene>
<feature type="binding site" evidence="10">
    <location>
        <position position="283"/>
    </location>
    <ligand>
        <name>ATP</name>
        <dbReference type="ChEBI" id="CHEBI:30616"/>
    </ligand>
</feature>
<dbReference type="AlphaFoldDB" id="A0A1H0RVH3"/>
<keyword evidence="6 9" id="KW-0061">Asparagine biosynthesis</keyword>
<evidence type="ECO:0000256" key="3">
    <source>
        <dbReference type="ARBA" id="ARBA00012737"/>
    </source>
</evidence>
<evidence type="ECO:0000313" key="14">
    <source>
        <dbReference type="Proteomes" id="UP000198860"/>
    </source>
</evidence>
<dbReference type="GO" id="GO:0004066">
    <property type="term" value="F:asparagine synthase (glutamine-hydrolyzing) activity"/>
    <property type="evidence" value="ECO:0007669"/>
    <property type="project" value="UniProtKB-EC"/>
</dbReference>
<feature type="binding site" evidence="10">
    <location>
        <begin position="358"/>
        <end position="359"/>
    </location>
    <ligand>
        <name>ATP</name>
        <dbReference type="ChEBI" id="CHEBI:30616"/>
    </ligand>
</feature>
<dbReference type="Pfam" id="PF13537">
    <property type="entry name" value="GATase_7"/>
    <property type="match status" value="1"/>
</dbReference>
<evidence type="ECO:0000256" key="10">
    <source>
        <dbReference type="PIRSR" id="PIRSR001589-2"/>
    </source>
</evidence>
<comment type="catalytic activity">
    <reaction evidence="8">
        <text>L-aspartate + L-glutamine + ATP + H2O = L-asparagine + L-glutamate + AMP + diphosphate + H(+)</text>
        <dbReference type="Rhea" id="RHEA:12228"/>
        <dbReference type="ChEBI" id="CHEBI:15377"/>
        <dbReference type="ChEBI" id="CHEBI:15378"/>
        <dbReference type="ChEBI" id="CHEBI:29985"/>
        <dbReference type="ChEBI" id="CHEBI:29991"/>
        <dbReference type="ChEBI" id="CHEBI:30616"/>
        <dbReference type="ChEBI" id="CHEBI:33019"/>
        <dbReference type="ChEBI" id="CHEBI:58048"/>
        <dbReference type="ChEBI" id="CHEBI:58359"/>
        <dbReference type="ChEBI" id="CHEBI:456215"/>
        <dbReference type="EC" id="6.3.5.4"/>
    </reaction>
</comment>
<evidence type="ECO:0000256" key="8">
    <source>
        <dbReference type="ARBA" id="ARBA00048741"/>
    </source>
</evidence>
<dbReference type="GO" id="GO:0005524">
    <property type="term" value="F:ATP binding"/>
    <property type="evidence" value="ECO:0007669"/>
    <property type="project" value="UniProtKB-KW"/>
</dbReference>
<feature type="active site" description="For GATase activity" evidence="9">
    <location>
        <position position="2"/>
    </location>
</feature>